<dbReference type="RefSeq" id="WP_129433959.1">
    <property type="nucleotide sequence ID" value="NZ_SBKO01000001.1"/>
</dbReference>
<dbReference type="AlphaFoldDB" id="A0A4Q1K4G7"/>
<evidence type="ECO:0008006" key="4">
    <source>
        <dbReference type="Google" id="ProtNLM"/>
    </source>
</evidence>
<organism evidence="2 3">
    <name type="scientific">Flavobacterium amnicola</name>
    <dbReference type="NCBI Taxonomy" id="2506422"/>
    <lineage>
        <taxon>Bacteria</taxon>
        <taxon>Pseudomonadati</taxon>
        <taxon>Bacteroidota</taxon>
        <taxon>Flavobacteriia</taxon>
        <taxon>Flavobacteriales</taxon>
        <taxon>Flavobacteriaceae</taxon>
        <taxon>Flavobacterium</taxon>
    </lineage>
</organism>
<dbReference type="Proteomes" id="UP000290283">
    <property type="component" value="Unassembled WGS sequence"/>
</dbReference>
<reference evidence="3" key="1">
    <citation type="submission" date="2019-01" db="EMBL/GenBank/DDBJ databases">
        <title>Cytophagaceae bacterium strain CAR-16.</title>
        <authorList>
            <person name="Chen W.-M."/>
        </authorList>
    </citation>
    <scope>NUCLEOTIDE SEQUENCE [LARGE SCALE GENOMIC DNA]</scope>
    <source>
        <strain evidence="3">LLJ-11</strain>
    </source>
</reference>
<feature type="chain" id="PRO_5020692170" description="Por secretion system C-terminal sorting domain-containing protein" evidence="1">
    <location>
        <begin position="17"/>
        <end position="108"/>
    </location>
</feature>
<evidence type="ECO:0000313" key="3">
    <source>
        <dbReference type="Proteomes" id="UP000290283"/>
    </source>
</evidence>
<dbReference type="OrthoDB" id="1366424at2"/>
<comment type="caution">
    <text evidence="2">The sequence shown here is derived from an EMBL/GenBank/DDBJ whole genome shotgun (WGS) entry which is preliminary data.</text>
</comment>
<dbReference type="EMBL" id="SBKO01000001">
    <property type="protein sequence ID" value="RXR20753.1"/>
    <property type="molecule type" value="Genomic_DNA"/>
</dbReference>
<keyword evidence="3" id="KW-1185">Reference proteome</keyword>
<proteinExistence type="predicted"/>
<protein>
    <recommendedName>
        <fullName evidence="4">Por secretion system C-terminal sorting domain-containing protein</fullName>
    </recommendedName>
</protein>
<feature type="signal peptide" evidence="1">
    <location>
        <begin position="1"/>
        <end position="16"/>
    </location>
</feature>
<sequence length="108" mass="12356">MKTIYLFLLVSFATFANNPKNENPNPTRNTISGLKIVSYDSQKNGKHIYVVSDIYTKKKITFYNNEGDKVFSTKTVGSAIYLSKFKKGKYTVKIVEGKKQEIKEFTVE</sequence>
<evidence type="ECO:0000313" key="2">
    <source>
        <dbReference type="EMBL" id="RXR20753.1"/>
    </source>
</evidence>
<name>A0A4Q1K4G7_9FLAO</name>
<evidence type="ECO:0000256" key="1">
    <source>
        <dbReference type="SAM" id="SignalP"/>
    </source>
</evidence>
<accession>A0A4Q1K4G7</accession>
<gene>
    <name evidence="2" type="ORF">EQG63_02120</name>
</gene>
<keyword evidence="1" id="KW-0732">Signal</keyword>